<keyword evidence="2" id="KW-1185">Reference proteome</keyword>
<organism evidence="1 2">
    <name type="scientific">Cirrhinus molitorella</name>
    <name type="common">mud carp</name>
    <dbReference type="NCBI Taxonomy" id="172907"/>
    <lineage>
        <taxon>Eukaryota</taxon>
        <taxon>Metazoa</taxon>
        <taxon>Chordata</taxon>
        <taxon>Craniata</taxon>
        <taxon>Vertebrata</taxon>
        <taxon>Euteleostomi</taxon>
        <taxon>Actinopterygii</taxon>
        <taxon>Neopterygii</taxon>
        <taxon>Teleostei</taxon>
        <taxon>Ostariophysi</taxon>
        <taxon>Cypriniformes</taxon>
        <taxon>Cyprinidae</taxon>
        <taxon>Labeoninae</taxon>
        <taxon>Labeonini</taxon>
        <taxon>Cirrhinus</taxon>
    </lineage>
</organism>
<sequence>MGLEDRHSGATFWAGARLPPPRFTPLWEPGDRSHHPCILLTAMRRGPRQSGFPQAARSPVSAGHPSECQLAVRCDRRGSPPVYCGQS</sequence>
<name>A0ABR3LXE1_9TELE</name>
<evidence type="ECO:0000313" key="2">
    <source>
        <dbReference type="Proteomes" id="UP001558613"/>
    </source>
</evidence>
<evidence type="ECO:0000313" key="1">
    <source>
        <dbReference type="EMBL" id="KAL1257552.1"/>
    </source>
</evidence>
<comment type="caution">
    <text evidence="1">The sequence shown here is derived from an EMBL/GenBank/DDBJ whole genome shotgun (WGS) entry which is preliminary data.</text>
</comment>
<protein>
    <submittedName>
        <fullName evidence="1">Uncharacterized protein</fullName>
    </submittedName>
</protein>
<reference evidence="1 2" key="1">
    <citation type="submission" date="2023-09" db="EMBL/GenBank/DDBJ databases">
        <authorList>
            <person name="Wang M."/>
        </authorList>
    </citation>
    <scope>NUCLEOTIDE SEQUENCE [LARGE SCALE GENOMIC DNA]</scope>
    <source>
        <strain evidence="1">GT-2023</strain>
        <tissue evidence="1">Liver</tissue>
    </source>
</reference>
<gene>
    <name evidence="1" type="ORF">QQF64_010796</name>
</gene>
<proteinExistence type="predicted"/>
<dbReference type="Proteomes" id="UP001558613">
    <property type="component" value="Unassembled WGS sequence"/>
</dbReference>
<dbReference type="EMBL" id="JAYMGO010000017">
    <property type="protein sequence ID" value="KAL1257552.1"/>
    <property type="molecule type" value="Genomic_DNA"/>
</dbReference>
<accession>A0ABR3LXE1</accession>